<evidence type="ECO:0000313" key="1">
    <source>
        <dbReference type="EMBL" id="KAF7287866.1"/>
    </source>
</evidence>
<dbReference type="AlphaFoldDB" id="A0A834MM59"/>
<dbReference type="Proteomes" id="UP000625711">
    <property type="component" value="Unassembled WGS sequence"/>
</dbReference>
<sequence length="87" mass="9423">MPKENSSNSFLTFGGTFPFGKVRNGRMDRVPALHVTKAPNNKGNENSGNHRVLCGRQQDNHVIAGPSFGAAPINLCRAEVIKGTEYP</sequence>
<keyword evidence="2" id="KW-1185">Reference proteome</keyword>
<name>A0A834MM59_RHYFE</name>
<evidence type="ECO:0000313" key="2">
    <source>
        <dbReference type="Proteomes" id="UP000625711"/>
    </source>
</evidence>
<gene>
    <name evidence="1" type="ORF">GWI33_000214</name>
</gene>
<accession>A0A834MM59</accession>
<comment type="caution">
    <text evidence="1">The sequence shown here is derived from an EMBL/GenBank/DDBJ whole genome shotgun (WGS) entry which is preliminary data.</text>
</comment>
<dbReference type="EMBL" id="JAACXV010000002">
    <property type="protein sequence ID" value="KAF7287866.1"/>
    <property type="molecule type" value="Genomic_DNA"/>
</dbReference>
<proteinExistence type="predicted"/>
<reference evidence="1" key="1">
    <citation type="submission" date="2020-08" db="EMBL/GenBank/DDBJ databases">
        <title>Genome sequencing and assembly of the red palm weevil Rhynchophorus ferrugineus.</title>
        <authorList>
            <person name="Dias G.B."/>
            <person name="Bergman C.M."/>
            <person name="Manee M."/>
        </authorList>
    </citation>
    <scope>NUCLEOTIDE SEQUENCE</scope>
    <source>
        <strain evidence="1">AA-2017</strain>
        <tissue evidence="1">Whole larva</tissue>
    </source>
</reference>
<organism evidence="1 2">
    <name type="scientific">Rhynchophorus ferrugineus</name>
    <name type="common">Red palm weevil</name>
    <name type="synonym">Curculio ferrugineus</name>
    <dbReference type="NCBI Taxonomy" id="354439"/>
    <lineage>
        <taxon>Eukaryota</taxon>
        <taxon>Metazoa</taxon>
        <taxon>Ecdysozoa</taxon>
        <taxon>Arthropoda</taxon>
        <taxon>Hexapoda</taxon>
        <taxon>Insecta</taxon>
        <taxon>Pterygota</taxon>
        <taxon>Neoptera</taxon>
        <taxon>Endopterygota</taxon>
        <taxon>Coleoptera</taxon>
        <taxon>Polyphaga</taxon>
        <taxon>Cucujiformia</taxon>
        <taxon>Curculionidae</taxon>
        <taxon>Dryophthorinae</taxon>
        <taxon>Rhynchophorus</taxon>
    </lineage>
</organism>
<protein>
    <submittedName>
        <fullName evidence="1">Uncharacterized protein</fullName>
    </submittedName>
</protein>